<dbReference type="Pfam" id="PF14842">
    <property type="entry name" value="FliG_N"/>
    <property type="match status" value="1"/>
</dbReference>
<dbReference type="AlphaFoldDB" id="A0A1H3JY01"/>
<accession>A0A1H3JY01</accession>
<dbReference type="GO" id="GO:0006935">
    <property type="term" value="P:chemotaxis"/>
    <property type="evidence" value="ECO:0007669"/>
    <property type="project" value="UniProtKB-KW"/>
</dbReference>
<evidence type="ECO:0000256" key="6">
    <source>
        <dbReference type="ARBA" id="ARBA00022500"/>
    </source>
</evidence>
<dbReference type="Pfam" id="PF14841">
    <property type="entry name" value="FliG_M"/>
    <property type="match status" value="1"/>
</dbReference>
<keyword evidence="7" id="KW-0283">Flagellar rotation</keyword>
<feature type="domain" description="Flagellar motor switch protein FliG C-terminal" evidence="12">
    <location>
        <begin position="235"/>
        <end position="349"/>
    </location>
</feature>
<evidence type="ECO:0000313" key="16">
    <source>
        <dbReference type="Proteomes" id="UP000199026"/>
    </source>
</evidence>
<dbReference type="PRINTS" id="PR00954">
    <property type="entry name" value="FLGMOTORFLIG"/>
</dbReference>
<evidence type="ECO:0000256" key="11">
    <source>
        <dbReference type="SAM" id="MobiDB-lite"/>
    </source>
</evidence>
<evidence type="ECO:0000256" key="10">
    <source>
        <dbReference type="ARBA" id="ARBA00025598"/>
    </source>
</evidence>
<dbReference type="OrthoDB" id="7616820at2"/>
<gene>
    <name evidence="15" type="ORF">SAMN05444486_102232</name>
</gene>
<evidence type="ECO:0000256" key="2">
    <source>
        <dbReference type="ARBA" id="ARBA00004413"/>
    </source>
</evidence>
<keyword evidence="15" id="KW-0969">Cilium</keyword>
<keyword evidence="9" id="KW-0975">Bacterial flagellum</keyword>
<dbReference type="STRING" id="576131.SAMN05444486_102232"/>
<dbReference type="Pfam" id="PF01706">
    <property type="entry name" value="FliG_C"/>
    <property type="match status" value="1"/>
</dbReference>
<evidence type="ECO:0000256" key="7">
    <source>
        <dbReference type="ARBA" id="ARBA00022779"/>
    </source>
</evidence>
<dbReference type="SUPFAM" id="SSF48029">
    <property type="entry name" value="FliG"/>
    <property type="match status" value="2"/>
</dbReference>
<keyword evidence="15" id="KW-0966">Cell projection</keyword>
<feature type="domain" description="Flagellar motor switch protein FliG N-terminal" evidence="14">
    <location>
        <begin position="23"/>
        <end position="125"/>
    </location>
</feature>
<evidence type="ECO:0000259" key="12">
    <source>
        <dbReference type="Pfam" id="PF01706"/>
    </source>
</evidence>
<dbReference type="GO" id="GO:0005886">
    <property type="term" value="C:plasma membrane"/>
    <property type="evidence" value="ECO:0007669"/>
    <property type="project" value="UniProtKB-SubCell"/>
</dbReference>
<evidence type="ECO:0000313" key="15">
    <source>
        <dbReference type="EMBL" id="SDY44806.1"/>
    </source>
</evidence>
<dbReference type="PANTHER" id="PTHR30534:SF0">
    <property type="entry name" value="FLAGELLAR MOTOR SWITCH PROTEIN FLIG"/>
    <property type="match status" value="1"/>
</dbReference>
<dbReference type="InterPro" id="IPR023087">
    <property type="entry name" value="Flg_Motor_Flig_C"/>
</dbReference>
<dbReference type="InterPro" id="IPR011002">
    <property type="entry name" value="FliG_a-hlx"/>
</dbReference>
<dbReference type="GO" id="GO:0009425">
    <property type="term" value="C:bacterial-type flagellum basal body"/>
    <property type="evidence" value="ECO:0007669"/>
    <property type="project" value="UniProtKB-SubCell"/>
</dbReference>
<keyword evidence="8" id="KW-0472">Membrane</keyword>
<dbReference type="Proteomes" id="UP000199026">
    <property type="component" value="Unassembled WGS sequence"/>
</dbReference>
<evidence type="ECO:0000259" key="13">
    <source>
        <dbReference type="Pfam" id="PF14841"/>
    </source>
</evidence>
<reference evidence="15 16" key="1">
    <citation type="submission" date="2016-10" db="EMBL/GenBank/DDBJ databases">
        <authorList>
            <person name="de Groot N.N."/>
        </authorList>
    </citation>
    <scope>NUCLEOTIDE SEQUENCE [LARGE SCALE GENOMIC DNA]</scope>
    <source>
        <strain evidence="15 16">DSM 24677</strain>
    </source>
</reference>
<evidence type="ECO:0000256" key="3">
    <source>
        <dbReference type="ARBA" id="ARBA00010299"/>
    </source>
</evidence>
<dbReference type="GO" id="GO:0003774">
    <property type="term" value="F:cytoskeletal motor activity"/>
    <property type="evidence" value="ECO:0007669"/>
    <property type="project" value="InterPro"/>
</dbReference>
<sequence length="359" mass="38616">MSALQPHTSLSSSLPSARGPARLSSAQKAAIIVRFLLKEGADVPLERLSDDSQRTLTEAIGGMGFINRETLADVLAEFAREIEAMGLVFPAGLAEALHSLEGRISPQTAARLRKEAGVRQIGDPWERIRALELDKLLPLLEQESTEVAAVLLSKLPVAKAAELLGKLPGPEARKISYAVSLTGQVTPDAVDRIGLSLAAQFEHEPLRAFEDDPVERLGAILNIANSEMRDSLLAGLAEEDKAFGQRLKKAIFTFVHIPARVGPVDVPKLIRDVDPETMLIALAFAVKSGDESLHGTAEFILTNISKRMAEGLREEIAEKASIKAKDGETAMNAVIASIGNLQAAGELTLIVEDEEEDED</sequence>
<dbReference type="InterPro" id="IPR032779">
    <property type="entry name" value="FliG_M"/>
</dbReference>
<comment type="subcellular location">
    <subcellularLocation>
        <location evidence="1">Bacterial flagellum basal body</location>
    </subcellularLocation>
    <subcellularLocation>
        <location evidence="2">Cell membrane</location>
        <topology evidence="2">Peripheral membrane protein</topology>
        <orientation evidence="2">Cytoplasmic side</orientation>
    </subcellularLocation>
</comment>
<dbReference type="GeneID" id="78124306"/>
<keyword evidence="15" id="KW-0282">Flagellum</keyword>
<dbReference type="InterPro" id="IPR028263">
    <property type="entry name" value="FliG_N"/>
</dbReference>
<dbReference type="Gene3D" id="1.10.220.30">
    <property type="match status" value="3"/>
</dbReference>
<feature type="compositionally biased region" description="Polar residues" evidence="11">
    <location>
        <begin position="1"/>
        <end position="15"/>
    </location>
</feature>
<comment type="function">
    <text evidence="10">FliG is one of three proteins (FliG, FliN, FliM) that forms the rotor-mounted switch complex (C ring), located at the base of the basal body. This complex interacts with the CheY and CheZ chemotaxis proteins, in addition to contacting components of the motor that determine the direction of flagellar rotation.</text>
</comment>
<feature type="domain" description="Flagellar motor switch protein FliG middle" evidence="13">
    <location>
        <begin position="135"/>
        <end position="203"/>
    </location>
</feature>
<dbReference type="InterPro" id="IPR000090">
    <property type="entry name" value="Flg_Motor_Flig"/>
</dbReference>
<evidence type="ECO:0000256" key="1">
    <source>
        <dbReference type="ARBA" id="ARBA00004117"/>
    </source>
</evidence>
<dbReference type="GO" id="GO:0071973">
    <property type="term" value="P:bacterial-type flagellum-dependent cell motility"/>
    <property type="evidence" value="ECO:0007669"/>
    <property type="project" value="InterPro"/>
</dbReference>
<protein>
    <recommendedName>
        <fullName evidence="4">Flagellar motor switch protein FliG</fullName>
    </recommendedName>
</protein>
<keyword evidence="6" id="KW-0145">Chemotaxis</keyword>
<proteinExistence type="inferred from homology"/>
<feature type="region of interest" description="Disordered" evidence="11">
    <location>
        <begin position="1"/>
        <end position="20"/>
    </location>
</feature>
<dbReference type="EMBL" id="FNPR01000002">
    <property type="protein sequence ID" value="SDY44806.1"/>
    <property type="molecule type" value="Genomic_DNA"/>
</dbReference>
<evidence type="ECO:0000256" key="9">
    <source>
        <dbReference type="ARBA" id="ARBA00023143"/>
    </source>
</evidence>
<name>A0A1H3JY01_9RHOB</name>
<organism evidence="15 16">
    <name type="scientific">Lentibacter algarum</name>
    <dbReference type="NCBI Taxonomy" id="576131"/>
    <lineage>
        <taxon>Bacteria</taxon>
        <taxon>Pseudomonadati</taxon>
        <taxon>Pseudomonadota</taxon>
        <taxon>Alphaproteobacteria</taxon>
        <taxon>Rhodobacterales</taxon>
        <taxon>Roseobacteraceae</taxon>
        <taxon>Lentibacter</taxon>
    </lineage>
</organism>
<evidence type="ECO:0000256" key="8">
    <source>
        <dbReference type="ARBA" id="ARBA00023136"/>
    </source>
</evidence>
<evidence type="ECO:0000256" key="4">
    <source>
        <dbReference type="ARBA" id="ARBA00021870"/>
    </source>
</evidence>
<keyword evidence="5" id="KW-1003">Cell membrane</keyword>
<keyword evidence="16" id="KW-1185">Reference proteome</keyword>
<comment type="similarity">
    <text evidence="3">Belongs to the FliG family.</text>
</comment>
<dbReference type="RefSeq" id="WP_089889693.1">
    <property type="nucleotide sequence ID" value="NZ_CALLJM010000004.1"/>
</dbReference>
<evidence type="ECO:0000256" key="5">
    <source>
        <dbReference type="ARBA" id="ARBA00022475"/>
    </source>
</evidence>
<dbReference type="PANTHER" id="PTHR30534">
    <property type="entry name" value="FLAGELLAR MOTOR SWITCH PROTEIN FLIG"/>
    <property type="match status" value="1"/>
</dbReference>
<evidence type="ECO:0000259" key="14">
    <source>
        <dbReference type="Pfam" id="PF14842"/>
    </source>
</evidence>